<accession>A0ABU2AGQ0</accession>
<protein>
    <submittedName>
        <fullName evidence="1">Fe-S-cluster containining protein</fullName>
    </submittedName>
</protein>
<evidence type="ECO:0000313" key="1">
    <source>
        <dbReference type="EMBL" id="MDR7335818.1"/>
    </source>
</evidence>
<organism evidence="1 2">
    <name type="scientific">Roseateles asaccharophilus</name>
    <dbReference type="NCBI Taxonomy" id="582607"/>
    <lineage>
        <taxon>Bacteria</taxon>
        <taxon>Pseudomonadati</taxon>
        <taxon>Pseudomonadota</taxon>
        <taxon>Betaproteobacteria</taxon>
        <taxon>Burkholderiales</taxon>
        <taxon>Sphaerotilaceae</taxon>
        <taxon>Roseateles</taxon>
    </lineage>
</organism>
<dbReference type="RefSeq" id="WP_310332820.1">
    <property type="nucleotide sequence ID" value="NZ_JAVDXV010000011.1"/>
</dbReference>
<keyword evidence="2" id="KW-1185">Reference proteome</keyword>
<sequence>MTVALDCQSCGACCAVFRVSFYWAEADDAPGGTVPAALTRQISPQLRCMAGTEVAPVRCIALQGEVGRSVACGIYEQRSSTCRSVQPGDAQCLRARERLGLAVSAGSGS</sequence>
<dbReference type="Proteomes" id="UP001180825">
    <property type="component" value="Unassembled WGS sequence"/>
</dbReference>
<reference evidence="1 2" key="1">
    <citation type="submission" date="2023-07" db="EMBL/GenBank/DDBJ databases">
        <title>Sorghum-associated microbial communities from plants grown in Nebraska, USA.</title>
        <authorList>
            <person name="Schachtman D."/>
        </authorList>
    </citation>
    <scope>NUCLEOTIDE SEQUENCE [LARGE SCALE GENOMIC DNA]</scope>
    <source>
        <strain evidence="1 2">BE316</strain>
    </source>
</reference>
<dbReference type="InterPro" id="IPR005358">
    <property type="entry name" value="Puta_zinc/iron-chelating_dom"/>
</dbReference>
<name>A0ABU2AGQ0_9BURK</name>
<evidence type="ECO:0000313" key="2">
    <source>
        <dbReference type="Proteomes" id="UP001180825"/>
    </source>
</evidence>
<dbReference type="Pfam" id="PF03692">
    <property type="entry name" value="CxxCxxCC"/>
    <property type="match status" value="1"/>
</dbReference>
<comment type="caution">
    <text evidence="1">The sequence shown here is derived from an EMBL/GenBank/DDBJ whole genome shotgun (WGS) entry which is preliminary data.</text>
</comment>
<dbReference type="EMBL" id="JAVDXV010000011">
    <property type="protein sequence ID" value="MDR7335818.1"/>
    <property type="molecule type" value="Genomic_DNA"/>
</dbReference>
<proteinExistence type="predicted"/>
<gene>
    <name evidence="1" type="ORF">J2X21_004985</name>
</gene>